<dbReference type="Gene3D" id="3.90.180.10">
    <property type="entry name" value="Medium-chain alcohol dehydrogenases, catalytic domain"/>
    <property type="match status" value="1"/>
</dbReference>
<dbReference type="SUPFAM" id="SSF50129">
    <property type="entry name" value="GroES-like"/>
    <property type="match status" value="1"/>
</dbReference>
<proteinExistence type="predicted"/>
<accession>A0A7T5R4S0</accession>
<dbReference type="InterPro" id="IPR014189">
    <property type="entry name" value="Quinone_OxRdtase_PIG3"/>
</dbReference>
<evidence type="ECO:0000313" key="4">
    <source>
        <dbReference type="EMBL" id="QQG37455.1"/>
    </source>
</evidence>
<evidence type="ECO:0000256" key="1">
    <source>
        <dbReference type="ARBA" id="ARBA00022857"/>
    </source>
</evidence>
<dbReference type="CDD" id="cd05276">
    <property type="entry name" value="p53_inducible_oxidoreductase"/>
    <property type="match status" value="1"/>
</dbReference>
<evidence type="ECO:0000313" key="5">
    <source>
        <dbReference type="Proteomes" id="UP000595362"/>
    </source>
</evidence>
<dbReference type="SMART" id="SM00829">
    <property type="entry name" value="PKS_ER"/>
    <property type="match status" value="1"/>
</dbReference>
<gene>
    <name evidence="4" type="ORF">HYS17_10025</name>
</gene>
<dbReference type="EMBL" id="CP066681">
    <property type="protein sequence ID" value="QQG37455.1"/>
    <property type="molecule type" value="Genomic_DNA"/>
</dbReference>
<dbReference type="GO" id="GO:0070402">
    <property type="term" value="F:NADPH binding"/>
    <property type="evidence" value="ECO:0007669"/>
    <property type="project" value="TreeGrafter"/>
</dbReference>
<dbReference type="InterPro" id="IPR011032">
    <property type="entry name" value="GroES-like_sf"/>
</dbReference>
<dbReference type="AlphaFoldDB" id="A0A7T5R4S0"/>
<dbReference type="InterPro" id="IPR020843">
    <property type="entry name" value="ER"/>
</dbReference>
<dbReference type="Proteomes" id="UP000595362">
    <property type="component" value="Chromosome"/>
</dbReference>
<dbReference type="PANTHER" id="PTHR48106">
    <property type="entry name" value="QUINONE OXIDOREDUCTASE PIG3-RELATED"/>
    <property type="match status" value="1"/>
</dbReference>
<dbReference type="NCBIfam" id="TIGR02824">
    <property type="entry name" value="quinone_pig3"/>
    <property type="match status" value="1"/>
</dbReference>
<reference evidence="4 5" key="1">
    <citation type="submission" date="2020-07" db="EMBL/GenBank/DDBJ databases">
        <title>Huge and variable diversity of episymbiotic CPR bacteria and DPANN archaea in groundwater ecosystems.</title>
        <authorList>
            <person name="He C.Y."/>
            <person name="Keren R."/>
            <person name="Whittaker M."/>
            <person name="Farag I.F."/>
            <person name="Doudna J."/>
            <person name="Cate J.H.D."/>
            <person name="Banfield J.F."/>
        </authorList>
    </citation>
    <scope>NUCLEOTIDE SEQUENCE [LARGE SCALE GENOMIC DNA]</scope>
    <source>
        <strain evidence="4">NC_groundwater_70_Ag_B-0.1um_54_66</strain>
    </source>
</reference>
<sequence length="310" mass="32885">MKAAHIRYPGGPEVIEIKEFYTPTPDPDEVLVRIHAAGVNRPDLLQRLGKYPPPPGVTDIPGLEIAGEIVGTGEKVCALISGGGYAEYAVVPKGQYLPIPHGLTAIEAAALPEAVFTVWNNVFVRGALKPGETLLVHGGSSGIGTTAIQMAKAHGAKVIVTAGSDEKCAACLKLGANQAVNYKTQDFSKVLSGIDVVLDMVGGNYVGKNIEVLRDGGRHVSIASMGGTKAEIDIRTIMQKRLVLTGSTLRNRPVAEKTALAQGIRETVWPWIETGKVKPAIFKTFPLDQVAKAHEALEKGDHIGKIVLIP</sequence>
<dbReference type="PANTHER" id="PTHR48106:SF8">
    <property type="entry name" value="OS02G0805600 PROTEIN"/>
    <property type="match status" value="1"/>
</dbReference>
<keyword evidence="1" id="KW-0521">NADP</keyword>
<feature type="domain" description="Enoyl reductase (ER)" evidence="3">
    <location>
        <begin position="10"/>
        <end position="308"/>
    </location>
</feature>
<protein>
    <submittedName>
        <fullName evidence="4">NAD(P)H-quinone oxidoreductase</fullName>
    </submittedName>
</protein>
<evidence type="ECO:0000256" key="2">
    <source>
        <dbReference type="ARBA" id="ARBA00023002"/>
    </source>
</evidence>
<dbReference type="Gene3D" id="3.40.50.720">
    <property type="entry name" value="NAD(P)-binding Rossmann-like Domain"/>
    <property type="match status" value="1"/>
</dbReference>
<name>A0A7T5R4S0_9BACT</name>
<dbReference type="GO" id="GO:0016651">
    <property type="term" value="F:oxidoreductase activity, acting on NAD(P)H"/>
    <property type="evidence" value="ECO:0007669"/>
    <property type="project" value="TreeGrafter"/>
</dbReference>
<dbReference type="SUPFAM" id="SSF51735">
    <property type="entry name" value="NAD(P)-binding Rossmann-fold domains"/>
    <property type="match status" value="1"/>
</dbReference>
<evidence type="ECO:0000259" key="3">
    <source>
        <dbReference type="SMART" id="SM00829"/>
    </source>
</evidence>
<keyword evidence="2" id="KW-0560">Oxidoreductase</keyword>
<dbReference type="Pfam" id="PF08240">
    <property type="entry name" value="ADH_N"/>
    <property type="match status" value="1"/>
</dbReference>
<dbReference type="Pfam" id="PF13602">
    <property type="entry name" value="ADH_zinc_N_2"/>
    <property type="match status" value="1"/>
</dbReference>
<organism evidence="4 5">
    <name type="scientific">Micavibrio aeruginosavorus</name>
    <dbReference type="NCBI Taxonomy" id="349221"/>
    <lineage>
        <taxon>Bacteria</taxon>
        <taxon>Pseudomonadati</taxon>
        <taxon>Bdellovibrionota</taxon>
        <taxon>Bdellovibrionia</taxon>
        <taxon>Bdellovibrionales</taxon>
        <taxon>Pseudobdellovibrionaceae</taxon>
        <taxon>Micavibrio</taxon>
    </lineage>
</organism>
<dbReference type="InterPro" id="IPR013154">
    <property type="entry name" value="ADH-like_N"/>
</dbReference>
<dbReference type="InterPro" id="IPR036291">
    <property type="entry name" value="NAD(P)-bd_dom_sf"/>
</dbReference>